<dbReference type="Proteomes" id="UP000035642">
    <property type="component" value="Unassembled WGS sequence"/>
</dbReference>
<dbReference type="WBParaSite" id="ACAC_0001247001-mRNA-1">
    <property type="protein sequence ID" value="ACAC_0001247001-mRNA-1"/>
    <property type="gene ID" value="ACAC_0001247001"/>
</dbReference>
<feature type="signal peptide" evidence="1">
    <location>
        <begin position="1"/>
        <end position="21"/>
    </location>
</feature>
<reference evidence="2" key="1">
    <citation type="submission" date="2012-09" db="EMBL/GenBank/DDBJ databases">
        <authorList>
            <person name="Martin A.A."/>
        </authorList>
    </citation>
    <scope>NUCLEOTIDE SEQUENCE</scope>
</reference>
<dbReference type="InterPro" id="IPR036322">
    <property type="entry name" value="WD40_repeat_dom_sf"/>
</dbReference>
<keyword evidence="2" id="KW-1185">Reference proteome</keyword>
<name>A0A0K0DLI7_ANGCA</name>
<evidence type="ECO:0000313" key="3">
    <source>
        <dbReference type="WBParaSite" id="ACAC_0001247001-mRNA-1"/>
    </source>
</evidence>
<organism evidence="2 3">
    <name type="scientific">Angiostrongylus cantonensis</name>
    <name type="common">Rat lungworm</name>
    <dbReference type="NCBI Taxonomy" id="6313"/>
    <lineage>
        <taxon>Eukaryota</taxon>
        <taxon>Metazoa</taxon>
        <taxon>Ecdysozoa</taxon>
        <taxon>Nematoda</taxon>
        <taxon>Chromadorea</taxon>
        <taxon>Rhabditida</taxon>
        <taxon>Rhabditina</taxon>
        <taxon>Rhabditomorpha</taxon>
        <taxon>Strongyloidea</taxon>
        <taxon>Metastrongylidae</taxon>
        <taxon>Angiostrongylus</taxon>
    </lineage>
</organism>
<proteinExistence type="predicted"/>
<sequence>MLRLQVTTVLFLPTGRHLVSGGEDGVVACYRIPQAGMMSPGNIDQDNDNIGYLDQQDEIEPTDIDQEIHYDG</sequence>
<dbReference type="STRING" id="6313.A0A0K0DLI7"/>
<reference evidence="3" key="2">
    <citation type="submission" date="2017-02" db="UniProtKB">
        <authorList>
            <consortium name="WormBaseParasite"/>
        </authorList>
    </citation>
    <scope>IDENTIFICATION</scope>
</reference>
<keyword evidence="1" id="KW-0732">Signal</keyword>
<evidence type="ECO:0000256" key="1">
    <source>
        <dbReference type="SAM" id="SignalP"/>
    </source>
</evidence>
<dbReference type="SUPFAM" id="SSF50978">
    <property type="entry name" value="WD40 repeat-like"/>
    <property type="match status" value="1"/>
</dbReference>
<feature type="chain" id="PRO_5005326812" evidence="1">
    <location>
        <begin position="22"/>
        <end position="72"/>
    </location>
</feature>
<accession>A0A0K0DLI7</accession>
<protein>
    <submittedName>
        <fullName evidence="3">WD_REPEATS_REGION domain-containing protein</fullName>
    </submittedName>
</protein>
<evidence type="ECO:0000313" key="2">
    <source>
        <dbReference type="Proteomes" id="UP000035642"/>
    </source>
</evidence>
<dbReference type="AlphaFoldDB" id="A0A0K0DLI7"/>